<dbReference type="InterPro" id="IPR005511">
    <property type="entry name" value="SMP-30"/>
</dbReference>
<dbReference type="EMBL" id="JBHSMU010000019">
    <property type="protein sequence ID" value="MFC5463043.1"/>
    <property type="molecule type" value="Genomic_DNA"/>
</dbReference>
<dbReference type="PRINTS" id="PR01790">
    <property type="entry name" value="SMP30FAMILY"/>
</dbReference>
<evidence type="ECO:0000256" key="1">
    <source>
        <dbReference type="ARBA" id="ARBA00008853"/>
    </source>
</evidence>
<comment type="caution">
    <text evidence="3">The sequence shown here is derived from an EMBL/GenBank/DDBJ whole genome shotgun (WGS) entry which is preliminary data.</text>
</comment>
<dbReference type="SUPFAM" id="SSF63829">
    <property type="entry name" value="Calcium-dependent phosphotriesterase"/>
    <property type="match status" value="1"/>
</dbReference>
<proteinExistence type="inferred from homology"/>
<dbReference type="Proteomes" id="UP001596050">
    <property type="component" value="Unassembled WGS sequence"/>
</dbReference>
<dbReference type="PANTHER" id="PTHR10907:SF47">
    <property type="entry name" value="REGUCALCIN"/>
    <property type="match status" value="1"/>
</dbReference>
<protein>
    <submittedName>
        <fullName evidence="3">SMP-30/gluconolactonase/LRE family protein</fullName>
    </submittedName>
</protein>
<name>A0ABW0LE61_9BURK</name>
<dbReference type="Pfam" id="PF08450">
    <property type="entry name" value="SGL"/>
    <property type="match status" value="1"/>
</dbReference>
<dbReference type="RefSeq" id="WP_379786610.1">
    <property type="nucleotide sequence ID" value="NZ_JBHSMU010000019.1"/>
</dbReference>
<evidence type="ECO:0000259" key="2">
    <source>
        <dbReference type="Pfam" id="PF08450"/>
    </source>
</evidence>
<reference evidence="4" key="1">
    <citation type="journal article" date="2019" name="Int. J. Syst. Evol. Microbiol.">
        <title>The Global Catalogue of Microorganisms (GCM) 10K type strain sequencing project: providing services to taxonomists for standard genome sequencing and annotation.</title>
        <authorList>
            <consortium name="The Broad Institute Genomics Platform"/>
            <consortium name="The Broad Institute Genome Sequencing Center for Infectious Disease"/>
            <person name="Wu L."/>
            <person name="Ma J."/>
        </authorList>
    </citation>
    <scope>NUCLEOTIDE SEQUENCE [LARGE SCALE GENOMIC DNA]</scope>
    <source>
        <strain evidence="4">KACC 12649</strain>
    </source>
</reference>
<evidence type="ECO:0000313" key="4">
    <source>
        <dbReference type="Proteomes" id="UP001596050"/>
    </source>
</evidence>
<gene>
    <name evidence="3" type="ORF">ACFPN5_24825</name>
</gene>
<dbReference type="Gene3D" id="2.120.10.30">
    <property type="entry name" value="TolB, C-terminal domain"/>
    <property type="match status" value="1"/>
</dbReference>
<dbReference type="PANTHER" id="PTHR10907">
    <property type="entry name" value="REGUCALCIN"/>
    <property type="match status" value="1"/>
</dbReference>
<dbReference type="InterPro" id="IPR013658">
    <property type="entry name" value="SGL"/>
</dbReference>
<feature type="domain" description="SMP-30/Gluconolactonase/LRE-like region" evidence="2">
    <location>
        <begin position="2"/>
        <end position="241"/>
    </location>
</feature>
<comment type="similarity">
    <text evidence="1">Belongs to the SMP-30/CGR1 family.</text>
</comment>
<organism evidence="3 4">
    <name type="scientific">Massilia niabensis</name>
    <dbReference type="NCBI Taxonomy" id="544910"/>
    <lineage>
        <taxon>Bacteria</taxon>
        <taxon>Pseudomonadati</taxon>
        <taxon>Pseudomonadota</taxon>
        <taxon>Betaproteobacteria</taxon>
        <taxon>Burkholderiales</taxon>
        <taxon>Oxalobacteraceae</taxon>
        <taxon>Telluria group</taxon>
        <taxon>Massilia</taxon>
    </lineage>
</organism>
<keyword evidence="4" id="KW-1185">Reference proteome</keyword>
<dbReference type="InterPro" id="IPR011042">
    <property type="entry name" value="6-blade_b-propeller_TolB-like"/>
</dbReference>
<evidence type="ECO:0000313" key="3">
    <source>
        <dbReference type="EMBL" id="MFC5463043.1"/>
    </source>
</evidence>
<sequence length="279" mass="29777">MLGEGALWHAPTRSVYFVDIKGKRVHRCAFDGSERRSWDAPGQVGFALPIEGGGLVCGVQGGLYRLDEASGAFTRLLPVEAQQPGNRLNDGYADAGGALWFGSMDDAQAAPSGALYRLGRDGLKRMDEGYIITNGPAASPDGTTLYHTDTLAKRTWAFDLAPDGSLKEKRLFAEFSGHGHPDGMAVDSEGHVWIALFGGARIDRFRPDGSLAGSVAFPCSNITKLAFGGDDLRTAYVTTARKGLTPAQLAEQPLAGNLFTFRVAVPGLPQHHVSKEVFA</sequence>
<accession>A0ABW0LE61</accession>